<evidence type="ECO:0000256" key="1">
    <source>
        <dbReference type="SAM" id="MobiDB-lite"/>
    </source>
</evidence>
<feature type="signal peptide" evidence="2">
    <location>
        <begin position="1"/>
        <end position="24"/>
    </location>
</feature>
<gene>
    <name evidence="3" type="ORF">HB662_08215</name>
</gene>
<evidence type="ECO:0000256" key="2">
    <source>
        <dbReference type="SAM" id="SignalP"/>
    </source>
</evidence>
<feature type="region of interest" description="Disordered" evidence="1">
    <location>
        <begin position="51"/>
        <end position="100"/>
    </location>
</feature>
<sequence>MRQIRRAAVTGLLAIWLAPLGAMAESQSSNSSSNCSDGRCTRVESLVVENGRERRGWTRTERWREDDDRGRGEDRRRTRRDHDDDDRDDDDRDDDDRDDD</sequence>
<dbReference type="EMBL" id="JAAVTX010000002">
    <property type="protein sequence ID" value="NKE44759.1"/>
    <property type="molecule type" value="Genomic_DNA"/>
</dbReference>
<organism evidence="3 4">
    <name type="scientific">Falsiroseomonas frigidaquae</name>
    <dbReference type="NCBI Taxonomy" id="487318"/>
    <lineage>
        <taxon>Bacteria</taxon>
        <taxon>Pseudomonadati</taxon>
        <taxon>Pseudomonadota</taxon>
        <taxon>Alphaproteobacteria</taxon>
        <taxon>Acetobacterales</taxon>
        <taxon>Roseomonadaceae</taxon>
        <taxon>Falsiroseomonas</taxon>
    </lineage>
</organism>
<keyword evidence="4" id="KW-1185">Reference proteome</keyword>
<protein>
    <submittedName>
        <fullName evidence="3">Uncharacterized protein</fullName>
    </submittedName>
</protein>
<feature type="chain" id="PRO_5045460966" evidence="2">
    <location>
        <begin position="25"/>
        <end position="100"/>
    </location>
</feature>
<name>A0ABX1EXH7_9PROT</name>
<proteinExistence type="predicted"/>
<keyword evidence="2" id="KW-0732">Signal</keyword>
<feature type="compositionally biased region" description="Acidic residues" evidence="1">
    <location>
        <begin position="83"/>
        <end position="100"/>
    </location>
</feature>
<evidence type="ECO:0000313" key="3">
    <source>
        <dbReference type="EMBL" id="NKE44759.1"/>
    </source>
</evidence>
<dbReference type="Proteomes" id="UP000765160">
    <property type="component" value="Unassembled WGS sequence"/>
</dbReference>
<dbReference type="RefSeq" id="WP_168049042.1">
    <property type="nucleotide sequence ID" value="NZ_JAATJR010000002.1"/>
</dbReference>
<evidence type="ECO:0000313" key="4">
    <source>
        <dbReference type="Proteomes" id="UP000765160"/>
    </source>
</evidence>
<accession>A0ABX1EXH7</accession>
<feature type="compositionally biased region" description="Basic and acidic residues" evidence="1">
    <location>
        <begin position="51"/>
        <end position="82"/>
    </location>
</feature>
<reference evidence="3 4" key="1">
    <citation type="submission" date="2020-03" db="EMBL/GenBank/DDBJ databases">
        <title>Roseomonas selenitidurans sp. nov. isolated from soil.</title>
        <authorList>
            <person name="Liu H."/>
        </authorList>
    </citation>
    <scope>NUCLEOTIDE SEQUENCE [LARGE SCALE GENOMIC DNA]</scope>
    <source>
        <strain evidence="3 4">JCM 15073</strain>
    </source>
</reference>
<comment type="caution">
    <text evidence="3">The sequence shown here is derived from an EMBL/GenBank/DDBJ whole genome shotgun (WGS) entry which is preliminary data.</text>
</comment>